<dbReference type="InterPro" id="IPR027619">
    <property type="entry name" value="C-S_lyase_PatB-like"/>
</dbReference>
<dbReference type="Gene3D" id="3.90.1150.10">
    <property type="entry name" value="Aspartate Aminotransferase, domain 1"/>
    <property type="match status" value="1"/>
</dbReference>
<dbReference type="GeneID" id="90983665"/>
<dbReference type="EMBL" id="JMKI01000031">
    <property type="protein sequence ID" value="KEJ92374.1"/>
    <property type="molecule type" value="Genomic_DNA"/>
</dbReference>
<dbReference type="InterPro" id="IPR015424">
    <property type="entry name" value="PyrdxlP-dep_Trfase"/>
</dbReference>
<dbReference type="Pfam" id="PF00155">
    <property type="entry name" value="Aminotran_1_2"/>
    <property type="match status" value="1"/>
</dbReference>
<accession>A0A073IRG2</accession>
<dbReference type="PANTHER" id="PTHR43525:SF1">
    <property type="entry name" value="PROTEIN MALY"/>
    <property type="match status" value="1"/>
</dbReference>
<dbReference type="Gene3D" id="3.40.640.10">
    <property type="entry name" value="Type I PLP-dependent aspartate aminotransferase-like (Major domain)"/>
    <property type="match status" value="1"/>
</dbReference>
<evidence type="ECO:0000256" key="3">
    <source>
        <dbReference type="ARBA" id="ARBA00022898"/>
    </source>
</evidence>
<name>A0A073IRG2_9BACT</name>
<keyword evidence="3" id="KW-0663">Pyridoxal phosphate</keyword>
<evidence type="ECO:0000313" key="7">
    <source>
        <dbReference type="EMBL" id="KEJ92374.1"/>
    </source>
</evidence>
<dbReference type="NCBIfam" id="TIGR04350">
    <property type="entry name" value="C_S_lyase_PatB"/>
    <property type="match status" value="1"/>
</dbReference>
<comment type="caution">
    <text evidence="7">The sequence shown here is derived from an EMBL/GenBank/DDBJ whole genome shotgun (WGS) entry which is preliminary data.</text>
</comment>
<protein>
    <recommendedName>
        <fullName evidence="2">cysteine-S-conjugate beta-lyase</fullName>
        <ecNumber evidence="2">4.4.1.13</ecNumber>
    </recommendedName>
</protein>
<dbReference type="STRING" id="2754.EH55_05075"/>
<dbReference type="InterPro" id="IPR015421">
    <property type="entry name" value="PyrdxlP-dep_Trfase_major"/>
</dbReference>
<reference evidence="7 8" key="1">
    <citation type="submission" date="2014-04" db="EMBL/GenBank/DDBJ databases">
        <title>Draft Genome Sequence of Synergistes jonesii.</title>
        <authorList>
            <person name="Coil D.A."/>
            <person name="Eisen J.A."/>
            <person name="Holland-Moritz H.E."/>
        </authorList>
    </citation>
    <scope>NUCLEOTIDE SEQUENCE [LARGE SCALE GENOMIC DNA]</scope>
    <source>
        <strain evidence="7 8">78-1</strain>
    </source>
</reference>
<evidence type="ECO:0000256" key="2">
    <source>
        <dbReference type="ARBA" id="ARBA00012224"/>
    </source>
</evidence>
<organism evidence="7 8">
    <name type="scientific">Synergistes jonesii</name>
    <dbReference type="NCBI Taxonomy" id="2754"/>
    <lineage>
        <taxon>Bacteria</taxon>
        <taxon>Thermotogati</taxon>
        <taxon>Synergistota</taxon>
        <taxon>Synergistia</taxon>
        <taxon>Synergistales</taxon>
        <taxon>Synergistaceae</taxon>
        <taxon>Synergistes</taxon>
    </lineage>
</organism>
<evidence type="ECO:0000256" key="1">
    <source>
        <dbReference type="ARBA" id="ARBA00001933"/>
    </source>
</evidence>
<sequence>MIYDFDSYFDRRNTNCEKWDDLKSTFGRDDILAMWVADMDFPAPQPVLDAICAKAREGALGYPNIPDSLRDAVRGWERERYGWDFPREAVCWAQGVVAGLSFATEAFTKPGDGMIIQTPVYPPFYRTVREAGRNIVKNPLKYRNGRYVMDFEGLEALVSPTCRVLILCSPHNPVARVWTREELERLADIAKRKNMIIVSDEIHQDLVYSDAKHTCLASLPGMEERTVTFVAPSKTFNIAGMKASAAIIPDEYLRGRYVSVLERFHLNSLNILGIAAMEAAYSKCGGWYEELVAYLEGNRDFAEKFVKEKMPKAHMDHPEGTYIFWIDFRGYGFDDRSLTDFLVNDAKVALDPGSWFGEEGNGFARINVGTRRALLAEGLERIAAALEKRENKKKKGK</sequence>
<dbReference type="PATRIC" id="fig|2754.20.peg.200"/>
<dbReference type="InterPro" id="IPR004839">
    <property type="entry name" value="Aminotransferase_I/II_large"/>
</dbReference>
<dbReference type="Proteomes" id="UP000027665">
    <property type="component" value="Unassembled WGS sequence"/>
</dbReference>
<gene>
    <name evidence="7" type="ORF">EH55_05075</name>
</gene>
<evidence type="ECO:0000256" key="4">
    <source>
        <dbReference type="ARBA" id="ARBA00023239"/>
    </source>
</evidence>
<feature type="domain" description="Aminotransferase class I/classII large" evidence="6">
    <location>
        <begin position="48"/>
        <end position="382"/>
    </location>
</feature>
<dbReference type="SUPFAM" id="SSF53383">
    <property type="entry name" value="PLP-dependent transferases"/>
    <property type="match status" value="1"/>
</dbReference>
<dbReference type="GO" id="GO:0030170">
    <property type="term" value="F:pyridoxal phosphate binding"/>
    <property type="evidence" value="ECO:0007669"/>
    <property type="project" value="InterPro"/>
</dbReference>
<dbReference type="PANTHER" id="PTHR43525">
    <property type="entry name" value="PROTEIN MALY"/>
    <property type="match status" value="1"/>
</dbReference>
<dbReference type="RefSeq" id="WP_037976168.1">
    <property type="nucleotide sequence ID" value="NZ_CAMETI010000054.1"/>
</dbReference>
<evidence type="ECO:0000256" key="5">
    <source>
        <dbReference type="ARBA" id="ARBA00037974"/>
    </source>
</evidence>
<dbReference type="EC" id="4.4.1.13" evidence="2"/>
<dbReference type="eggNOG" id="COG1168">
    <property type="taxonomic scope" value="Bacteria"/>
</dbReference>
<keyword evidence="8" id="KW-1185">Reference proteome</keyword>
<comment type="cofactor">
    <cofactor evidence="1">
        <name>pyridoxal 5'-phosphate</name>
        <dbReference type="ChEBI" id="CHEBI:597326"/>
    </cofactor>
</comment>
<dbReference type="GO" id="GO:0047804">
    <property type="term" value="F:cysteine-S-conjugate beta-lyase activity"/>
    <property type="evidence" value="ECO:0007669"/>
    <property type="project" value="UniProtKB-EC"/>
</dbReference>
<keyword evidence="4 7" id="KW-0456">Lyase</keyword>
<comment type="similarity">
    <text evidence="5">Belongs to the class-II pyridoxal-phosphate-dependent aminotransferase family. MalY/PatB cystathionine beta-lyase subfamily.</text>
</comment>
<evidence type="ECO:0000313" key="8">
    <source>
        <dbReference type="Proteomes" id="UP000027665"/>
    </source>
</evidence>
<dbReference type="InterPro" id="IPR051798">
    <property type="entry name" value="Class-II_PLP-Dep_Aminotrans"/>
</dbReference>
<dbReference type="AlphaFoldDB" id="A0A073IRG2"/>
<dbReference type="InterPro" id="IPR015422">
    <property type="entry name" value="PyrdxlP-dep_Trfase_small"/>
</dbReference>
<evidence type="ECO:0000259" key="6">
    <source>
        <dbReference type="Pfam" id="PF00155"/>
    </source>
</evidence>
<proteinExistence type="inferred from homology"/>
<dbReference type="OrthoDB" id="9802872at2"/>
<dbReference type="CDD" id="cd00609">
    <property type="entry name" value="AAT_like"/>
    <property type="match status" value="1"/>
</dbReference>